<dbReference type="Proteomes" id="UP000315995">
    <property type="component" value="Chromosome"/>
</dbReference>
<dbReference type="AlphaFoldDB" id="A0A4Y6PSH6"/>
<dbReference type="OrthoDB" id="5525862at2"/>
<evidence type="ECO:0000256" key="1">
    <source>
        <dbReference type="SAM" id="Phobius"/>
    </source>
</evidence>
<proteinExistence type="predicted"/>
<name>A0A4Y6PSH6_PERCE</name>
<protein>
    <submittedName>
        <fullName evidence="2">Uncharacterized protein</fullName>
    </submittedName>
</protein>
<evidence type="ECO:0000313" key="2">
    <source>
        <dbReference type="EMBL" id="QDG51200.1"/>
    </source>
</evidence>
<keyword evidence="3" id="KW-1185">Reference proteome</keyword>
<organism evidence="2 3">
    <name type="scientific">Persicimonas caeni</name>
    <dbReference type="NCBI Taxonomy" id="2292766"/>
    <lineage>
        <taxon>Bacteria</taxon>
        <taxon>Deltaproteobacteria</taxon>
        <taxon>Bradymonadales</taxon>
        <taxon>Bradymonadaceae</taxon>
        <taxon>Persicimonas</taxon>
    </lineage>
</organism>
<feature type="transmembrane region" description="Helical" evidence="1">
    <location>
        <begin position="53"/>
        <end position="72"/>
    </location>
</feature>
<sequence>MLVDLIAPIANMPMLAEAAITWTPSTFYIAAAIVHVFVYLIGFKVLQTDPEHNTFVGAVIAAVVSNFATFVLRDFGLFGILGAGALHFVMLVAITSGEAVKSLVVFLISMAAYAGLGTFITQRTPLRAENIGGIPMVIMTGGLEAEPITEEEANKMSAPAEDKTQ</sequence>
<keyword evidence="1" id="KW-0472">Membrane</keyword>
<evidence type="ECO:0000313" key="3">
    <source>
        <dbReference type="Proteomes" id="UP000315995"/>
    </source>
</evidence>
<accession>A0A5B8Y443</accession>
<keyword evidence="1" id="KW-0812">Transmembrane</keyword>
<feature type="transmembrane region" description="Helical" evidence="1">
    <location>
        <begin position="28"/>
        <end position="46"/>
    </location>
</feature>
<accession>A0A4Y6PSH6</accession>
<feature type="transmembrane region" description="Helical" evidence="1">
    <location>
        <begin position="78"/>
        <end position="96"/>
    </location>
</feature>
<gene>
    <name evidence="2" type="ORF">FIV42_10750</name>
</gene>
<keyword evidence="1" id="KW-1133">Transmembrane helix</keyword>
<feature type="transmembrane region" description="Helical" evidence="1">
    <location>
        <begin position="103"/>
        <end position="121"/>
    </location>
</feature>
<dbReference type="EMBL" id="CP041186">
    <property type="protein sequence ID" value="QDG51200.1"/>
    <property type="molecule type" value="Genomic_DNA"/>
</dbReference>
<dbReference type="RefSeq" id="WP_141197685.1">
    <property type="nucleotide sequence ID" value="NZ_CP041186.1"/>
</dbReference>
<reference evidence="2 3" key="1">
    <citation type="submission" date="2019-06" db="EMBL/GenBank/DDBJ databases">
        <title>Persicimonas caeni gen. nov., sp. nov., a predatory bacterium isolated from solar saltern.</title>
        <authorList>
            <person name="Wang S."/>
        </authorList>
    </citation>
    <scope>NUCLEOTIDE SEQUENCE [LARGE SCALE GENOMIC DNA]</scope>
    <source>
        <strain evidence="2 3">YN101</strain>
    </source>
</reference>